<feature type="region of interest" description="Disordered" evidence="2">
    <location>
        <begin position="538"/>
        <end position="819"/>
    </location>
</feature>
<evidence type="ECO:0000256" key="2">
    <source>
        <dbReference type="SAM" id="MobiDB-lite"/>
    </source>
</evidence>
<feature type="compositionally biased region" description="Pro residues" evidence="2">
    <location>
        <begin position="545"/>
        <end position="554"/>
    </location>
</feature>
<feature type="compositionally biased region" description="Low complexity" evidence="2">
    <location>
        <begin position="561"/>
        <end position="571"/>
    </location>
</feature>
<dbReference type="PANTHER" id="PTHR38120">
    <property type="entry name" value="EXPRESSED PROTEIN"/>
    <property type="match status" value="1"/>
</dbReference>
<organism evidence="3 4">
    <name type="scientific">Rhodotorula paludigena</name>
    <dbReference type="NCBI Taxonomy" id="86838"/>
    <lineage>
        <taxon>Eukaryota</taxon>
        <taxon>Fungi</taxon>
        <taxon>Dikarya</taxon>
        <taxon>Basidiomycota</taxon>
        <taxon>Pucciniomycotina</taxon>
        <taxon>Microbotryomycetes</taxon>
        <taxon>Sporidiobolales</taxon>
        <taxon>Sporidiobolaceae</taxon>
        <taxon>Rhodotorula</taxon>
    </lineage>
</organism>
<keyword evidence="4" id="KW-1185">Reference proteome</keyword>
<dbReference type="Proteomes" id="UP001342314">
    <property type="component" value="Unassembled WGS sequence"/>
</dbReference>
<gene>
    <name evidence="3" type="ORF">Rhopal_002670-T1</name>
</gene>
<dbReference type="AlphaFoldDB" id="A0AAV5GHT2"/>
<dbReference type="PANTHER" id="PTHR38120:SF1">
    <property type="entry name" value="M PROTEIN, SEROTYPE 2.1"/>
    <property type="match status" value="1"/>
</dbReference>
<feature type="region of interest" description="Disordered" evidence="2">
    <location>
        <begin position="360"/>
        <end position="490"/>
    </location>
</feature>
<reference evidence="3 4" key="1">
    <citation type="submission" date="2021-12" db="EMBL/GenBank/DDBJ databases">
        <title>High titer production of polyol ester of fatty acids by Rhodotorula paludigena BS15 towards product separation-free biomass refinery.</title>
        <authorList>
            <person name="Mano J."/>
            <person name="Ono H."/>
            <person name="Tanaka T."/>
            <person name="Naito K."/>
            <person name="Sushida H."/>
            <person name="Ike M."/>
            <person name="Tokuyasu K."/>
            <person name="Kitaoka M."/>
        </authorList>
    </citation>
    <scope>NUCLEOTIDE SEQUENCE [LARGE SCALE GENOMIC DNA]</scope>
    <source>
        <strain evidence="3 4">BS15</strain>
    </source>
</reference>
<feature type="compositionally biased region" description="Basic and acidic residues" evidence="2">
    <location>
        <begin position="465"/>
        <end position="486"/>
    </location>
</feature>
<feature type="coiled-coil region" evidence="1">
    <location>
        <begin position="267"/>
        <end position="301"/>
    </location>
</feature>
<comment type="caution">
    <text evidence="3">The sequence shown here is derived from an EMBL/GenBank/DDBJ whole genome shotgun (WGS) entry which is preliminary data.</text>
</comment>
<feature type="region of interest" description="Disordered" evidence="2">
    <location>
        <begin position="1"/>
        <end position="35"/>
    </location>
</feature>
<dbReference type="EMBL" id="BQKY01000005">
    <property type="protein sequence ID" value="GJN89683.1"/>
    <property type="molecule type" value="Genomic_DNA"/>
</dbReference>
<keyword evidence="1" id="KW-0175">Coiled coil</keyword>
<feature type="compositionally biased region" description="Low complexity" evidence="2">
    <location>
        <begin position="213"/>
        <end position="245"/>
    </location>
</feature>
<evidence type="ECO:0008006" key="5">
    <source>
        <dbReference type="Google" id="ProtNLM"/>
    </source>
</evidence>
<proteinExistence type="predicted"/>
<protein>
    <recommendedName>
        <fullName evidence="5">BZIP domain-containing protein</fullName>
    </recommendedName>
</protein>
<sequence>MARSRPASPSGSLRSEGAPGSPDHSPTPASAPRPLPLVSLTYDELAAAPQEVLIPLVERLQDELARVSERVDALEQEHRDERAERKRVERELEGARNRVDELLADQGRTEEELAGRMEVLEKLRGTVRELEREKREATKRYREQSETFESERQTWYDQEQHYKLRISNLSSGNKRNGRPAARKSAPADFRIEEDRAEAEGADREDNEPDTPRPDTLPSRSSSASPAPSSASARSTTPSTAATSDSPTPPTPAELSLRAQLDSLTTAHSSLSATLHKLQAEMADLKRVYQDVQEQNESYEILLGEKTLSGEMRGTALFRQSFSWGESGIDGPEGDHAKWSGAFGFAGGLDAVGEEGELPLGVEEEDDDSTESEGEQDQGAKDSEDIERVLLESRGTGSPNSGAVAAEKVNKRKRSPRLPKTSAGSAGGGGLDLAAELEMAQEHDDLDEVEIERQREKDERRKKRREEKARKREEQRKAHAVQMKRDGSLQGMGEAELQAEIRQLRDANKALTLYVSKIVDRVCSQEGFEKVLAVDYRQTPRVGPDASPPTPGPPPADKKPRPASMAFFRASPSPSPAPPTPARKVEPSTPMSAASYVTAPVASPSPADPSRSTPSGPRKSGGFGWDSVTSVFARARSTSATPSPTSAPGMKPLMLSETARKLELGEDHEDEDDRRERARIHAEMIQLGFDPPPPSRLAAAAGGSASPSARSPGEGALMDQERARALEALEKQSEGLTELPPRRMSLLRRDSTRTSSGAASPVQAQDFGLGIREEEGGPEVGAEGTSVEEKEKPSEDDDQAPFHRKALRRLSAAISSPQVT</sequence>
<feature type="compositionally biased region" description="Low complexity" evidence="2">
    <location>
        <begin position="632"/>
        <end position="647"/>
    </location>
</feature>
<name>A0AAV5GHT2_9BASI</name>
<feature type="compositionally biased region" description="Basic and acidic residues" evidence="2">
    <location>
        <begin position="189"/>
        <end position="203"/>
    </location>
</feature>
<feature type="compositionally biased region" description="Basic and acidic residues" evidence="2">
    <location>
        <begin position="718"/>
        <end position="732"/>
    </location>
</feature>
<feature type="compositionally biased region" description="Low complexity" evidence="2">
    <location>
        <begin position="591"/>
        <end position="614"/>
    </location>
</feature>
<feature type="compositionally biased region" description="Basic and acidic residues" evidence="2">
    <location>
        <begin position="130"/>
        <end position="162"/>
    </location>
</feature>
<accession>A0AAV5GHT2</accession>
<feature type="compositionally biased region" description="Acidic residues" evidence="2">
    <location>
        <begin position="360"/>
        <end position="375"/>
    </location>
</feature>
<evidence type="ECO:0000313" key="4">
    <source>
        <dbReference type="Proteomes" id="UP001342314"/>
    </source>
</evidence>
<feature type="compositionally biased region" description="Low complexity" evidence="2">
    <location>
        <begin position="695"/>
        <end position="715"/>
    </location>
</feature>
<feature type="region of interest" description="Disordered" evidence="2">
    <location>
        <begin position="130"/>
        <end position="253"/>
    </location>
</feature>
<evidence type="ECO:0000256" key="1">
    <source>
        <dbReference type="SAM" id="Coils"/>
    </source>
</evidence>
<evidence type="ECO:0000313" key="3">
    <source>
        <dbReference type="EMBL" id="GJN89683.1"/>
    </source>
</evidence>
<feature type="compositionally biased region" description="Basic and acidic residues" evidence="2">
    <location>
        <begin position="377"/>
        <end position="390"/>
    </location>
</feature>